<evidence type="ECO:0000256" key="6">
    <source>
        <dbReference type="ARBA" id="ARBA00023065"/>
    </source>
</evidence>
<dbReference type="PANTHER" id="PTHR11693">
    <property type="entry name" value="ATP SYNTHASE GAMMA CHAIN"/>
    <property type="match status" value="1"/>
</dbReference>
<dbReference type="EMBL" id="VJVV01000009">
    <property type="protein sequence ID" value="TRO79767.1"/>
    <property type="molecule type" value="Genomic_DNA"/>
</dbReference>
<evidence type="ECO:0000256" key="1">
    <source>
        <dbReference type="ARBA" id="ARBA00003456"/>
    </source>
</evidence>
<keyword evidence="7" id="KW-0472">Membrane</keyword>
<name>A0A550J952_9BACT</name>
<evidence type="ECO:0000256" key="3">
    <source>
        <dbReference type="ARBA" id="ARBA00007681"/>
    </source>
</evidence>
<dbReference type="GO" id="GO:0045259">
    <property type="term" value="C:proton-transporting ATP synthase complex"/>
    <property type="evidence" value="ECO:0007669"/>
    <property type="project" value="UniProtKB-KW"/>
</dbReference>
<evidence type="ECO:0000313" key="11">
    <source>
        <dbReference type="Proteomes" id="UP000317155"/>
    </source>
</evidence>
<evidence type="ECO:0000256" key="8">
    <source>
        <dbReference type="ARBA" id="ARBA00023196"/>
    </source>
</evidence>
<dbReference type="InterPro" id="IPR017709">
    <property type="entry name" value="Alt_ATP_synth_F1_gsu"/>
</dbReference>
<dbReference type="Pfam" id="PF00231">
    <property type="entry name" value="ATP-synt"/>
    <property type="match status" value="1"/>
</dbReference>
<evidence type="ECO:0000313" key="10">
    <source>
        <dbReference type="EMBL" id="TRO79767.1"/>
    </source>
</evidence>
<dbReference type="CDD" id="cd12151">
    <property type="entry name" value="F1-ATPase_gamma"/>
    <property type="match status" value="1"/>
</dbReference>
<dbReference type="Gene3D" id="1.10.287.80">
    <property type="entry name" value="ATP synthase, gamma subunit, helix hairpin domain"/>
    <property type="match status" value="2"/>
</dbReference>
<sequence length="290" mass="32429">METLQDIQHRIRGTADLHAVVRTMKSLAAVNIRQYEKAMLSLGDYRQSVELGLRGVLRLRPLLPRTPEPRRGVVLILGSDQGMAGRFNEVLLDFAEEELRDQPLPEAGWEFWAAGAKMIGGVEDRFRPPREAFPLPASSHQITATVQEVVLRFEAACSEGGETRLLLLHNEPSPGAGYRRRQAILHPHDRRWLEAIGGQTWPGRALPAHTLPAEQLLSALLREHLFISLFEAFAASLAAENAARLAAMQQAEKKIEEMTLDLTARFNHLRQTQITEELLDVISGFEALSN</sequence>
<dbReference type="PANTHER" id="PTHR11693:SF22">
    <property type="entry name" value="ATP SYNTHASE SUBUNIT GAMMA, MITOCHONDRIAL"/>
    <property type="match status" value="1"/>
</dbReference>
<evidence type="ECO:0000256" key="9">
    <source>
        <dbReference type="ARBA" id="ARBA00023310"/>
    </source>
</evidence>
<keyword evidence="5" id="KW-0375">Hydrogen ion transport</keyword>
<dbReference type="SUPFAM" id="SSF52943">
    <property type="entry name" value="ATP synthase (F1-ATPase), gamma subunit"/>
    <property type="match status" value="1"/>
</dbReference>
<dbReference type="Proteomes" id="UP000317155">
    <property type="component" value="Unassembled WGS sequence"/>
</dbReference>
<evidence type="ECO:0000256" key="2">
    <source>
        <dbReference type="ARBA" id="ARBA00004170"/>
    </source>
</evidence>
<comment type="subcellular location">
    <subcellularLocation>
        <location evidence="2">Membrane</location>
        <topology evidence="2">Peripheral membrane protein</topology>
    </subcellularLocation>
</comment>
<dbReference type="GO" id="GO:0046933">
    <property type="term" value="F:proton-transporting ATP synthase activity, rotational mechanism"/>
    <property type="evidence" value="ECO:0007669"/>
    <property type="project" value="InterPro"/>
</dbReference>
<comment type="function">
    <text evidence="1">Produces ATP from ADP in the presence of a proton gradient across the membrane. The gamma chain is believed to be important in regulating ATPase activity and the flow of protons through the CF(0) complex.</text>
</comment>
<comment type="caution">
    <text evidence="10">The sequence shown here is derived from an EMBL/GenBank/DDBJ whole genome shotgun (WGS) entry which is preliminary data.</text>
</comment>
<evidence type="ECO:0000256" key="5">
    <source>
        <dbReference type="ARBA" id="ARBA00022781"/>
    </source>
</evidence>
<keyword evidence="11" id="KW-1185">Reference proteome</keyword>
<reference evidence="10 11" key="1">
    <citation type="submission" date="2019-07" db="EMBL/GenBank/DDBJ databases">
        <title>Insights of Desulfuromonas acetexigens electromicrobiology.</title>
        <authorList>
            <person name="Katuri K."/>
            <person name="Sapireddy V."/>
            <person name="Shaw D.R."/>
            <person name="Saikaly P."/>
        </authorList>
    </citation>
    <scope>NUCLEOTIDE SEQUENCE [LARGE SCALE GENOMIC DNA]</scope>
    <source>
        <strain evidence="10 11">2873</strain>
    </source>
</reference>
<evidence type="ECO:0000256" key="4">
    <source>
        <dbReference type="ARBA" id="ARBA00022448"/>
    </source>
</evidence>
<keyword evidence="6" id="KW-0406">Ion transport</keyword>
<dbReference type="PRINTS" id="PR00126">
    <property type="entry name" value="ATPASEGAMMA"/>
</dbReference>
<dbReference type="InterPro" id="IPR000131">
    <property type="entry name" value="ATP_synth_F1_gsu"/>
</dbReference>
<dbReference type="AlphaFoldDB" id="A0A550J952"/>
<protein>
    <recommendedName>
        <fullName evidence="12">F0F1 ATP synthase subunit gamma</fullName>
    </recommendedName>
</protein>
<keyword evidence="9" id="KW-0066">ATP synthesis</keyword>
<dbReference type="OrthoDB" id="9812769at2"/>
<keyword evidence="4" id="KW-0813">Transport</keyword>
<comment type="similarity">
    <text evidence="3">Belongs to the ATPase gamma chain family.</text>
</comment>
<proteinExistence type="inferred from homology"/>
<organism evidence="10 11">
    <name type="scientific">Trichloromonas acetexigens</name>
    <dbReference type="NCBI Taxonomy" id="38815"/>
    <lineage>
        <taxon>Bacteria</taxon>
        <taxon>Pseudomonadati</taxon>
        <taxon>Thermodesulfobacteriota</taxon>
        <taxon>Desulfuromonadia</taxon>
        <taxon>Desulfuromonadales</taxon>
        <taxon>Trichloromonadaceae</taxon>
        <taxon>Trichloromonas</taxon>
    </lineage>
</organism>
<dbReference type="NCBIfam" id="TIGR03323">
    <property type="entry name" value="alt_F1F0_F1_gam"/>
    <property type="match status" value="1"/>
</dbReference>
<dbReference type="InterPro" id="IPR035968">
    <property type="entry name" value="ATP_synth_F1_ATPase_gsu"/>
</dbReference>
<gene>
    <name evidence="10" type="ORF">FL622_12730</name>
</gene>
<accession>A0A550J952</accession>
<evidence type="ECO:0000256" key="7">
    <source>
        <dbReference type="ARBA" id="ARBA00023136"/>
    </source>
</evidence>
<keyword evidence="8" id="KW-0139">CF(1)</keyword>
<dbReference type="RefSeq" id="WP_092058896.1">
    <property type="nucleotide sequence ID" value="NZ_FOJJ01000041.1"/>
</dbReference>
<evidence type="ECO:0008006" key="12">
    <source>
        <dbReference type="Google" id="ProtNLM"/>
    </source>
</evidence>